<name>A0A160VIE7_9ZZZZ</name>
<evidence type="ECO:0000256" key="1">
    <source>
        <dbReference type="ARBA" id="ARBA00001933"/>
    </source>
</evidence>
<evidence type="ECO:0000256" key="8">
    <source>
        <dbReference type="ARBA" id="ARBA00022898"/>
    </source>
</evidence>
<keyword evidence="5 13" id="KW-0032">Aminotransferase</keyword>
<dbReference type="FunFam" id="3.90.1150.10:FF:000006">
    <property type="entry name" value="Phosphoserine aminotransferase"/>
    <property type="match status" value="1"/>
</dbReference>
<comment type="cofactor">
    <cofactor evidence="1">
        <name>pyridoxal 5'-phosphate</name>
        <dbReference type="ChEBI" id="CHEBI:597326"/>
    </cofactor>
</comment>
<comment type="catalytic activity">
    <reaction evidence="10">
        <text>4-(phosphooxy)-L-threonine + 2-oxoglutarate = (R)-3-hydroxy-2-oxo-4-phosphooxybutanoate + L-glutamate</text>
        <dbReference type="Rhea" id="RHEA:16573"/>
        <dbReference type="ChEBI" id="CHEBI:16810"/>
        <dbReference type="ChEBI" id="CHEBI:29985"/>
        <dbReference type="ChEBI" id="CHEBI:58452"/>
        <dbReference type="ChEBI" id="CHEBI:58538"/>
        <dbReference type="EC" id="2.6.1.52"/>
    </reaction>
</comment>
<evidence type="ECO:0000256" key="11">
    <source>
        <dbReference type="ARBA" id="ARBA00049007"/>
    </source>
</evidence>
<evidence type="ECO:0000256" key="9">
    <source>
        <dbReference type="ARBA" id="ARBA00023299"/>
    </source>
</evidence>
<comment type="similarity">
    <text evidence="3">Belongs to the class-V pyridoxal-phosphate-dependent aminotransferase family. SerC subfamily.</text>
</comment>
<dbReference type="Gene3D" id="3.90.1150.10">
    <property type="entry name" value="Aspartate Aminotransferase, domain 1"/>
    <property type="match status" value="1"/>
</dbReference>
<dbReference type="PANTHER" id="PTHR43247:SF1">
    <property type="entry name" value="PHOSPHOSERINE AMINOTRANSFERASE"/>
    <property type="match status" value="1"/>
</dbReference>
<comment type="catalytic activity">
    <reaction evidence="11">
        <text>O-phospho-L-serine + 2-oxoglutarate = 3-phosphooxypyruvate + L-glutamate</text>
        <dbReference type="Rhea" id="RHEA:14329"/>
        <dbReference type="ChEBI" id="CHEBI:16810"/>
        <dbReference type="ChEBI" id="CHEBI:18110"/>
        <dbReference type="ChEBI" id="CHEBI:29985"/>
        <dbReference type="ChEBI" id="CHEBI:57524"/>
        <dbReference type="EC" id="2.6.1.52"/>
    </reaction>
</comment>
<protein>
    <recommendedName>
        <fullName evidence="4">phosphoserine transaminase</fullName>
        <ecNumber evidence="4">2.6.1.52</ecNumber>
    </recommendedName>
</protein>
<evidence type="ECO:0000256" key="7">
    <source>
        <dbReference type="ARBA" id="ARBA00022679"/>
    </source>
</evidence>
<sequence length="358" mass="39570">MSKIYNFSAGPAVLDSTVLEATSKAAIDYQGHGISLMEMSHRSKPVMDMVAETESLVRALLQVPDQYYVLFLQGGASLQFAMIPMNLLGENQTADYTDTGAWSAKAIKEAQMYGNVNVACSSKESVHNHIPKEVNQSEDAVYLHVTSNNTIYGTQWYSYPKPINADGYLVADMSSDIFSRPIDVSQFGLIYAGAQKNMGPAGVTLVIIRDDILGKVDRAIPTMMNYQTQMDKSSMFNTPPVMSIYAVNRTLSWLKENGGVEAMAEKNEQKAKKLYDEIERNPLFISPVALEDRSLMNVPFVFADEGDEADFLSFCDHRGLKSLKGHRSVGGFRASIYNAMPEAGVDALIQAMQEYQTN</sequence>
<dbReference type="FunFam" id="3.40.640.10:FF:000010">
    <property type="entry name" value="Phosphoserine aminotransferase"/>
    <property type="match status" value="1"/>
</dbReference>
<dbReference type="AlphaFoldDB" id="A0A160VIE7"/>
<dbReference type="HAMAP" id="MF_00160">
    <property type="entry name" value="SerC_aminotrans_5"/>
    <property type="match status" value="1"/>
</dbReference>
<evidence type="ECO:0000256" key="5">
    <source>
        <dbReference type="ARBA" id="ARBA00022576"/>
    </source>
</evidence>
<comment type="pathway">
    <text evidence="2">Amino-acid biosynthesis; L-serine biosynthesis; L-serine from 3-phospho-D-glycerate: step 2/3.</text>
</comment>
<dbReference type="EC" id="2.6.1.52" evidence="4"/>
<dbReference type="GO" id="GO:0030170">
    <property type="term" value="F:pyridoxal phosphate binding"/>
    <property type="evidence" value="ECO:0007669"/>
    <property type="project" value="TreeGrafter"/>
</dbReference>
<dbReference type="UniPathway" id="UPA00135">
    <property type="reaction ID" value="UER00197"/>
</dbReference>
<dbReference type="PANTHER" id="PTHR43247">
    <property type="entry name" value="PHOSPHOSERINE AMINOTRANSFERASE"/>
    <property type="match status" value="1"/>
</dbReference>
<dbReference type="GO" id="GO:0006564">
    <property type="term" value="P:L-serine biosynthetic process"/>
    <property type="evidence" value="ECO:0007669"/>
    <property type="project" value="UniProtKB-KW"/>
</dbReference>
<dbReference type="InterPro" id="IPR022278">
    <property type="entry name" value="Pser_aminoTfrase"/>
</dbReference>
<keyword evidence="6" id="KW-0028">Amino-acid biosynthesis</keyword>
<dbReference type="InterPro" id="IPR000192">
    <property type="entry name" value="Aminotrans_V_dom"/>
</dbReference>
<dbReference type="InterPro" id="IPR015422">
    <property type="entry name" value="PyrdxlP-dep_Trfase_small"/>
</dbReference>
<keyword evidence="8" id="KW-0663">Pyridoxal phosphate</keyword>
<evidence type="ECO:0000256" key="10">
    <source>
        <dbReference type="ARBA" id="ARBA00047630"/>
    </source>
</evidence>
<organism evidence="13">
    <name type="scientific">hydrothermal vent metagenome</name>
    <dbReference type="NCBI Taxonomy" id="652676"/>
    <lineage>
        <taxon>unclassified sequences</taxon>
        <taxon>metagenomes</taxon>
        <taxon>ecological metagenomes</taxon>
    </lineage>
</organism>
<evidence type="ECO:0000256" key="6">
    <source>
        <dbReference type="ARBA" id="ARBA00022605"/>
    </source>
</evidence>
<dbReference type="PROSITE" id="PS00595">
    <property type="entry name" value="AA_TRANSFER_CLASS_5"/>
    <property type="match status" value="1"/>
</dbReference>
<evidence type="ECO:0000259" key="12">
    <source>
        <dbReference type="Pfam" id="PF00266"/>
    </source>
</evidence>
<dbReference type="GO" id="GO:0004648">
    <property type="term" value="F:O-phospho-L-serine:2-oxoglutarate aminotransferase activity"/>
    <property type="evidence" value="ECO:0007669"/>
    <property type="project" value="UniProtKB-EC"/>
</dbReference>
<dbReference type="InterPro" id="IPR015421">
    <property type="entry name" value="PyrdxlP-dep_Trfase_major"/>
</dbReference>
<dbReference type="NCBIfam" id="NF003764">
    <property type="entry name" value="PRK05355.1"/>
    <property type="match status" value="1"/>
</dbReference>
<gene>
    <name evidence="13" type="ORF">MGWOODY_Mmi110</name>
</gene>
<evidence type="ECO:0000256" key="2">
    <source>
        <dbReference type="ARBA" id="ARBA00005099"/>
    </source>
</evidence>
<dbReference type="Pfam" id="PF00266">
    <property type="entry name" value="Aminotran_5"/>
    <property type="match status" value="1"/>
</dbReference>
<proteinExistence type="inferred from homology"/>
<keyword evidence="9" id="KW-0718">Serine biosynthesis</keyword>
<evidence type="ECO:0000256" key="4">
    <source>
        <dbReference type="ARBA" id="ARBA00013030"/>
    </source>
</evidence>
<feature type="domain" description="Aminotransferase class V" evidence="12">
    <location>
        <begin position="4"/>
        <end position="348"/>
    </location>
</feature>
<dbReference type="PIRSF" id="PIRSF000525">
    <property type="entry name" value="SerC"/>
    <property type="match status" value="1"/>
</dbReference>
<evidence type="ECO:0000313" key="13">
    <source>
        <dbReference type="EMBL" id="CUV08884.1"/>
    </source>
</evidence>
<accession>A0A160VIE7</accession>
<evidence type="ECO:0000256" key="3">
    <source>
        <dbReference type="ARBA" id="ARBA00006904"/>
    </source>
</evidence>
<reference evidence="13" key="1">
    <citation type="submission" date="2015-10" db="EMBL/GenBank/DDBJ databases">
        <authorList>
            <person name="Gilbert D.G."/>
        </authorList>
    </citation>
    <scope>NUCLEOTIDE SEQUENCE</scope>
</reference>
<dbReference type="NCBIfam" id="TIGR01364">
    <property type="entry name" value="serC_1"/>
    <property type="match status" value="1"/>
</dbReference>
<keyword evidence="7 13" id="KW-0808">Transferase</keyword>
<dbReference type="GO" id="GO:0005737">
    <property type="term" value="C:cytoplasm"/>
    <property type="evidence" value="ECO:0007669"/>
    <property type="project" value="TreeGrafter"/>
</dbReference>
<dbReference type="EMBL" id="FAXC01000138">
    <property type="protein sequence ID" value="CUV08884.1"/>
    <property type="molecule type" value="Genomic_DNA"/>
</dbReference>
<dbReference type="SUPFAM" id="SSF53383">
    <property type="entry name" value="PLP-dependent transferases"/>
    <property type="match status" value="1"/>
</dbReference>
<dbReference type="InterPro" id="IPR020578">
    <property type="entry name" value="Aminotrans_V_PyrdxlP_BS"/>
</dbReference>
<dbReference type="InterPro" id="IPR015424">
    <property type="entry name" value="PyrdxlP-dep_Trfase"/>
</dbReference>
<dbReference type="Gene3D" id="3.40.640.10">
    <property type="entry name" value="Type I PLP-dependent aspartate aminotransferase-like (Major domain)"/>
    <property type="match status" value="1"/>
</dbReference>